<keyword evidence="2" id="KW-1185">Reference proteome</keyword>
<dbReference type="InterPro" id="IPR005312">
    <property type="entry name" value="DUF1759"/>
</dbReference>
<dbReference type="OrthoDB" id="5869430at2759"/>
<evidence type="ECO:0000313" key="2">
    <source>
        <dbReference type="Proteomes" id="UP000271087"/>
    </source>
</evidence>
<dbReference type="EMBL" id="UYRW01018449">
    <property type="protein sequence ID" value="VDN05181.1"/>
    <property type="molecule type" value="Genomic_DNA"/>
</dbReference>
<dbReference type="STRING" id="42157.A0A182EZZ3"/>
<protein>
    <submittedName>
        <fullName evidence="3">DUF4290 domain-containing protein</fullName>
    </submittedName>
</protein>
<dbReference type="Pfam" id="PF03564">
    <property type="entry name" value="DUF1759"/>
    <property type="match status" value="1"/>
</dbReference>
<dbReference type="Proteomes" id="UP000271087">
    <property type="component" value="Unassembled WGS sequence"/>
</dbReference>
<gene>
    <name evidence="1" type="ORF">NOO_LOCUS13755</name>
</gene>
<evidence type="ECO:0000313" key="3">
    <source>
        <dbReference type="WBParaSite" id="nOo.2.0.1.t13755-RA"/>
    </source>
</evidence>
<dbReference type="WBParaSite" id="nOo.2.0.1.t13755-RA">
    <property type="protein sequence ID" value="nOo.2.0.1.t13755-RA"/>
    <property type="gene ID" value="nOo.2.0.1.g13755"/>
</dbReference>
<name>A0A182EZZ3_ONCOC</name>
<reference evidence="1 2" key="2">
    <citation type="submission" date="2018-08" db="EMBL/GenBank/DDBJ databases">
        <authorList>
            <person name="Laetsch R D."/>
            <person name="Stevens L."/>
            <person name="Kumar S."/>
            <person name="Blaxter L. M."/>
        </authorList>
    </citation>
    <scope>NUCLEOTIDE SEQUENCE [LARGE SCALE GENOMIC DNA]</scope>
</reference>
<dbReference type="AlphaFoldDB" id="A0A182EZZ3"/>
<organism evidence="3">
    <name type="scientific">Onchocerca ochengi</name>
    <name type="common">Filarial nematode worm</name>
    <dbReference type="NCBI Taxonomy" id="42157"/>
    <lineage>
        <taxon>Eukaryota</taxon>
        <taxon>Metazoa</taxon>
        <taxon>Ecdysozoa</taxon>
        <taxon>Nematoda</taxon>
        <taxon>Chromadorea</taxon>
        <taxon>Rhabditida</taxon>
        <taxon>Spirurina</taxon>
        <taxon>Spiruromorpha</taxon>
        <taxon>Filarioidea</taxon>
        <taxon>Onchocercidae</taxon>
        <taxon>Onchocerca</taxon>
    </lineage>
</organism>
<proteinExistence type="predicted"/>
<reference evidence="3" key="1">
    <citation type="submission" date="2016-06" db="UniProtKB">
        <authorList>
            <consortium name="WormBaseParasite"/>
        </authorList>
    </citation>
    <scope>IDENTIFICATION</scope>
</reference>
<accession>A0A182EZZ3</accession>
<sequence length="83" mass="9769">VLIDKYGNPATIKKSLYNKFHSIQRNDKEWKSRIGAMEKILRQLEALGENLEHSSIEAKIESRLSPWILDKVYQMKQKEKLGR</sequence>
<evidence type="ECO:0000313" key="1">
    <source>
        <dbReference type="EMBL" id="VDN05181.1"/>
    </source>
</evidence>